<evidence type="ECO:0000256" key="9">
    <source>
        <dbReference type="ARBA" id="ARBA00023288"/>
    </source>
</evidence>
<comment type="pathway">
    <text evidence="1 13">Cell wall biogenesis; peptidoglycan biosynthesis.</text>
</comment>
<sequence length="492" mass="51343">MRDGRGPGTFPVPGPRPSAVRSRRRVTGLQAPTARKPAPVPSVNGMNHLPSRPRPGRRIPLRRALLAAPLAVGLAACSGGGNPLASSPHDAAAKVTYTAAKGGKADPAKPLEVSVKGGTQITDVTATDSTGRYVSGQLSADSKHWHSTTPLAAGSHYTVRVSTEDSGGRPGRKTLTFDTTAATSGFHVTFGPDAGTYGVGEPITATLSAPVKDRASRAIVESHLQVSANPSAAAGSWYWVDDKTLHYRPSTYWPAHATITARSTLSGVQITKGLYGAADKPLTIHTGDRIEALTDASTDQMTFKDDGKVVRTFPVTTGKPGFDTRNGIKVVLDKESFVQMRSETVGIAAGSSDSYDLPVYWATRVTWSGEYVHAAPWSVGSQGYANVSHGCTGMSTDDAHWFFDHVRVGDIVRVVNSHGPTMTPFDNGFGDWNLTWAQWQKGSALTGDGGASGGAGSTGGGTSGTGGNSDQDQTTPVDVPAGDPARLSPQTA</sequence>
<feature type="active site" description="Nucleophile" evidence="13">
    <location>
        <position position="391"/>
    </location>
</feature>
<evidence type="ECO:0000256" key="8">
    <source>
        <dbReference type="ARBA" id="ARBA00023139"/>
    </source>
</evidence>
<dbReference type="GO" id="GO:0008360">
    <property type="term" value="P:regulation of cell shape"/>
    <property type="evidence" value="ECO:0007669"/>
    <property type="project" value="UniProtKB-UniRule"/>
</dbReference>
<dbReference type="GO" id="GO:0005576">
    <property type="term" value="C:extracellular region"/>
    <property type="evidence" value="ECO:0007669"/>
    <property type="project" value="TreeGrafter"/>
</dbReference>
<evidence type="ECO:0000313" key="16">
    <source>
        <dbReference type="EMBL" id="SDN69659.1"/>
    </source>
</evidence>
<dbReference type="GO" id="GO:0016746">
    <property type="term" value="F:acyltransferase activity"/>
    <property type="evidence" value="ECO:0007669"/>
    <property type="project" value="UniProtKB-KW"/>
</dbReference>
<dbReference type="PROSITE" id="PS52029">
    <property type="entry name" value="LD_TPASE"/>
    <property type="match status" value="1"/>
</dbReference>
<evidence type="ECO:0000256" key="4">
    <source>
        <dbReference type="ARBA" id="ARBA00022729"/>
    </source>
</evidence>
<dbReference type="InterPro" id="IPR005490">
    <property type="entry name" value="LD_TPept_cat_dom"/>
</dbReference>
<evidence type="ECO:0000256" key="2">
    <source>
        <dbReference type="ARBA" id="ARBA00022475"/>
    </source>
</evidence>
<evidence type="ECO:0000256" key="10">
    <source>
        <dbReference type="ARBA" id="ARBA00023315"/>
    </source>
</evidence>
<keyword evidence="3" id="KW-0808">Transferase</keyword>
<dbReference type="InterPro" id="IPR041280">
    <property type="entry name" value="Big_10"/>
</dbReference>
<dbReference type="Proteomes" id="UP000199341">
    <property type="component" value="Unassembled WGS sequence"/>
</dbReference>
<keyword evidence="8" id="KW-0564">Palmitate</keyword>
<proteinExistence type="predicted"/>
<keyword evidence="6 13" id="KW-0573">Peptidoglycan synthesis</keyword>
<feature type="region of interest" description="Disordered" evidence="14">
    <location>
        <begin position="1"/>
        <end position="56"/>
    </location>
</feature>
<keyword evidence="2" id="KW-1003">Cell membrane</keyword>
<dbReference type="Gene3D" id="2.60.40.3780">
    <property type="match status" value="1"/>
</dbReference>
<name>A0A1H0DHX3_9ACTN</name>
<evidence type="ECO:0000256" key="7">
    <source>
        <dbReference type="ARBA" id="ARBA00023136"/>
    </source>
</evidence>
<evidence type="ECO:0000256" key="11">
    <source>
        <dbReference type="ARBA" id="ARBA00023316"/>
    </source>
</evidence>
<comment type="pathway">
    <text evidence="12">Glycan biosynthesis.</text>
</comment>
<evidence type="ECO:0000259" key="15">
    <source>
        <dbReference type="PROSITE" id="PS52029"/>
    </source>
</evidence>
<dbReference type="SUPFAM" id="SSF141523">
    <property type="entry name" value="L,D-transpeptidase catalytic domain-like"/>
    <property type="match status" value="1"/>
</dbReference>
<evidence type="ECO:0000256" key="13">
    <source>
        <dbReference type="PROSITE-ProRule" id="PRU01373"/>
    </source>
</evidence>
<feature type="active site" description="Proton donor/acceptor" evidence="13">
    <location>
        <position position="373"/>
    </location>
</feature>
<dbReference type="GO" id="GO:0018104">
    <property type="term" value="P:peptidoglycan-protein cross-linking"/>
    <property type="evidence" value="ECO:0007669"/>
    <property type="project" value="TreeGrafter"/>
</dbReference>
<reference evidence="16 17" key="1">
    <citation type="submission" date="2016-10" db="EMBL/GenBank/DDBJ databases">
        <authorList>
            <person name="de Groot N.N."/>
        </authorList>
    </citation>
    <scope>NUCLEOTIDE SEQUENCE [LARGE SCALE GENOMIC DNA]</scope>
    <source>
        <strain evidence="16 17">CGMCC 4.2022</strain>
    </source>
</reference>
<dbReference type="Pfam" id="PF03734">
    <property type="entry name" value="YkuD"/>
    <property type="match status" value="1"/>
</dbReference>
<dbReference type="PANTHER" id="PTHR30582:SF2">
    <property type="entry name" value="L,D-TRANSPEPTIDASE YCIB-RELATED"/>
    <property type="match status" value="1"/>
</dbReference>
<feature type="compositionally biased region" description="Gly residues" evidence="14">
    <location>
        <begin position="447"/>
        <end position="467"/>
    </location>
</feature>
<dbReference type="EMBL" id="FNIE01000005">
    <property type="protein sequence ID" value="SDN69659.1"/>
    <property type="molecule type" value="Genomic_DNA"/>
</dbReference>
<evidence type="ECO:0000256" key="12">
    <source>
        <dbReference type="ARBA" id="ARBA00060592"/>
    </source>
</evidence>
<evidence type="ECO:0000256" key="14">
    <source>
        <dbReference type="SAM" id="MobiDB-lite"/>
    </source>
</evidence>
<keyword evidence="5 13" id="KW-0133">Cell shape</keyword>
<keyword evidence="4" id="KW-0732">Signal</keyword>
<dbReference type="FunFam" id="2.40.440.10:FF:000005">
    <property type="entry name" value="L,D-transpeptidase 2"/>
    <property type="match status" value="1"/>
</dbReference>
<dbReference type="Gene3D" id="2.60.40.3710">
    <property type="match status" value="1"/>
</dbReference>
<organism evidence="16 17">
    <name type="scientific">Actinacidiphila guanduensis</name>
    <dbReference type="NCBI Taxonomy" id="310781"/>
    <lineage>
        <taxon>Bacteria</taxon>
        <taxon>Bacillati</taxon>
        <taxon>Actinomycetota</taxon>
        <taxon>Actinomycetes</taxon>
        <taxon>Kitasatosporales</taxon>
        <taxon>Streptomycetaceae</taxon>
        <taxon>Actinacidiphila</taxon>
    </lineage>
</organism>
<keyword evidence="10" id="KW-0012">Acyltransferase</keyword>
<gene>
    <name evidence="16" type="ORF">SAMN05216259_105225</name>
</gene>
<keyword evidence="11 13" id="KW-0961">Cell wall biogenesis/degradation</keyword>
<dbReference type="STRING" id="310781.SAMN05216259_105225"/>
<dbReference type="CDD" id="cd16913">
    <property type="entry name" value="YkuD_like"/>
    <property type="match status" value="1"/>
</dbReference>
<accession>A0A1H0DHX3</accession>
<evidence type="ECO:0000256" key="3">
    <source>
        <dbReference type="ARBA" id="ARBA00022679"/>
    </source>
</evidence>
<dbReference type="InterPro" id="IPR050979">
    <property type="entry name" value="LD-transpeptidase"/>
</dbReference>
<dbReference type="AlphaFoldDB" id="A0A1H0DHX3"/>
<evidence type="ECO:0000256" key="5">
    <source>
        <dbReference type="ARBA" id="ARBA00022960"/>
    </source>
</evidence>
<dbReference type="GO" id="GO:0071555">
    <property type="term" value="P:cell wall organization"/>
    <property type="evidence" value="ECO:0007669"/>
    <property type="project" value="UniProtKB-UniRule"/>
</dbReference>
<evidence type="ECO:0000256" key="6">
    <source>
        <dbReference type="ARBA" id="ARBA00022984"/>
    </source>
</evidence>
<dbReference type="InterPro" id="IPR038063">
    <property type="entry name" value="Transpep_catalytic_dom"/>
</dbReference>
<dbReference type="GO" id="GO:0071972">
    <property type="term" value="F:peptidoglycan L,D-transpeptidase activity"/>
    <property type="evidence" value="ECO:0007669"/>
    <property type="project" value="TreeGrafter"/>
</dbReference>
<feature type="region of interest" description="Disordered" evidence="14">
    <location>
        <begin position="443"/>
        <end position="492"/>
    </location>
</feature>
<dbReference type="Pfam" id="PF17964">
    <property type="entry name" value="Big_10"/>
    <property type="match status" value="1"/>
</dbReference>
<protein>
    <submittedName>
        <fullName evidence="16">Lipoprotein-anchoring transpeptidase ErfK/SrfK</fullName>
    </submittedName>
</protein>
<dbReference type="UniPathway" id="UPA00219"/>
<evidence type="ECO:0000256" key="1">
    <source>
        <dbReference type="ARBA" id="ARBA00004752"/>
    </source>
</evidence>
<dbReference type="PANTHER" id="PTHR30582">
    <property type="entry name" value="L,D-TRANSPEPTIDASE"/>
    <property type="match status" value="1"/>
</dbReference>
<keyword evidence="7" id="KW-0472">Membrane</keyword>
<feature type="domain" description="L,D-TPase catalytic" evidence="15">
    <location>
        <begin position="290"/>
        <end position="415"/>
    </location>
</feature>
<evidence type="ECO:0000313" key="17">
    <source>
        <dbReference type="Proteomes" id="UP000199341"/>
    </source>
</evidence>
<keyword evidence="17" id="KW-1185">Reference proteome</keyword>
<keyword evidence="9 16" id="KW-0449">Lipoprotein</keyword>
<dbReference type="Gene3D" id="2.40.440.10">
    <property type="entry name" value="L,D-transpeptidase catalytic domain-like"/>
    <property type="match status" value="1"/>
</dbReference>